<dbReference type="GO" id="GO:0016746">
    <property type="term" value="F:acyltransferase activity"/>
    <property type="evidence" value="ECO:0007669"/>
    <property type="project" value="UniProtKB-KW"/>
</dbReference>
<accession>A0A5C6C9K1</accession>
<dbReference type="GO" id="GO:0005886">
    <property type="term" value="C:plasma membrane"/>
    <property type="evidence" value="ECO:0007669"/>
    <property type="project" value="UniProtKB-SubCell"/>
</dbReference>
<reference evidence="7 8" key="1">
    <citation type="submission" date="2019-02" db="EMBL/GenBank/DDBJ databases">
        <title>Deep-cultivation of Planctomycetes and their phenomic and genomic characterization uncovers novel biology.</title>
        <authorList>
            <person name="Wiegand S."/>
            <person name="Jogler M."/>
            <person name="Boedeker C."/>
            <person name="Pinto D."/>
            <person name="Vollmers J."/>
            <person name="Rivas-Marin E."/>
            <person name="Kohn T."/>
            <person name="Peeters S.H."/>
            <person name="Heuer A."/>
            <person name="Rast P."/>
            <person name="Oberbeckmann S."/>
            <person name="Bunk B."/>
            <person name="Jeske O."/>
            <person name="Meyerdierks A."/>
            <person name="Storesund J.E."/>
            <person name="Kallscheuer N."/>
            <person name="Luecker S."/>
            <person name="Lage O.M."/>
            <person name="Pohl T."/>
            <person name="Merkel B.J."/>
            <person name="Hornburger P."/>
            <person name="Mueller R.-W."/>
            <person name="Bruemmer F."/>
            <person name="Labrenz M."/>
            <person name="Spormann A.M."/>
            <person name="Op Den Camp H."/>
            <person name="Overmann J."/>
            <person name="Amann R."/>
            <person name="Jetten M.S.M."/>
            <person name="Mascher T."/>
            <person name="Medema M.H."/>
            <person name="Devos D.P."/>
            <person name="Kaster A.-K."/>
            <person name="Ovreas L."/>
            <person name="Rohde M."/>
            <person name="Galperin M.Y."/>
            <person name="Jogler C."/>
        </authorList>
    </citation>
    <scope>NUCLEOTIDE SEQUENCE [LARGE SCALE GENOMIC DNA]</scope>
    <source>
        <strain evidence="7 8">Pla144</strain>
    </source>
</reference>
<evidence type="ECO:0000256" key="6">
    <source>
        <dbReference type="ARBA" id="ARBA00023315"/>
    </source>
</evidence>
<keyword evidence="6 7" id="KW-0012">Acyltransferase</keyword>
<dbReference type="InterPro" id="IPR004960">
    <property type="entry name" value="LipA_acyltrans"/>
</dbReference>
<dbReference type="GO" id="GO:0009247">
    <property type="term" value="P:glycolipid biosynthetic process"/>
    <property type="evidence" value="ECO:0007669"/>
    <property type="project" value="UniProtKB-ARBA"/>
</dbReference>
<evidence type="ECO:0000313" key="7">
    <source>
        <dbReference type="EMBL" id="TWU20848.1"/>
    </source>
</evidence>
<evidence type="ECO:0000313" key="8">
    <source>
        <dbReference type="Proteomes" id="UP000318437"/>
    </source>
</evidence>
<dbReference type="Proteomes" id="UP000318437">
    <property type="component" value="Unassembled WGS sequence"/>
</dbReference>
<dbReference type="RefSeq" id="WP_146452971.1">
    <property type="nucleotide sequence ID" value="NZ_SJPS01000012.1"/>
</dbReference>
<keyword evidence="2" id="KW-1003">Cell membrane</keyword>
<evidence type="ECO:0000256" key="3">
    <source>
        <dbReference type="ARBA" id="ARBA00022519"/>
    </source>
</evidence>
<keyword evidence="5" id="KW-0472">Membrane</keyword>
<dbReference type="EMBL" id="SJPS01000012">
    <property type="protein sequence ID" value="TWU20848.1"/>
    <property type="molecule type" value="Genomic_DNA"/>
</dbReference>
<dbReference type="Pfam" id="PF03279">
    <property type="entry name" value="Lip_A_acyltrans"/>
    <property type="match status" value="1"/>
</dbReference>
<dbReference type="OrthoDB" id="9801955at2"/>
<evidence type="ECO:0000256" key="4">
    <source>
        <dbReference type="ARBA" id="ARBA00022679"/>
    </source>
</evidence>
<dbReference type="CDD" id="cd07984">
    <property type="entry name" value="LPLAT_LABLAT-like"/>
    <property type="match status" value="1"/>
</dbReference>
<protein>
    <submittedName>
        <fullName evidence="7">Lipid A biosynthesis lauroyl acyltransferase</fullName>
    </submittedName>
</protein>
<keyword evidence="4 7" id="KW-0808">Transferase</keyword>
<dbReference type="PANTHER" id="PTHR30606:SF10">
    <property type="entry name" value="PHOSPHATIDYLINOSITOL MANNOSIDE ACYLTRANSFERASE"/>
    <property type="match status" value="1"/>
</dbReference>
<dbReference type="AlphaFoldDB" id="A0A5C6C9K1"/>
<evidence type="ECO:0000256" key="1">
    <source>
        <dbReference type="ARBA" id="ARBA00004533"/>
    </source>
</evidence>
<gene>
    <name evidence="7" type="ORF">Pla144_47480</name>
</gene>
<name>A0A5C6C9K1_9BACT</name>
<organism evidence="7 8">
    <name type="scientific">Bythopirellula polymerisocia</name>
    <dbReference type="NCBI Taxonomy" id="2528003"/>
    <lineage>
        <taxon>Bacteria</taxon>
        <taxon>Pseudomonadati</taxon>
        <taxon>Planctomycetota</taxon>
        <taxon>Planctomycetia</taxon>
        <taxon>Pirellulales</taxon>
        <taxon>Lacipirellulaceae</taxon>
        <taxon>Bythopirellula</taxon>
    </lineage>
</organism>
<comment type="caution">
    <text evidence="7">The sequence shown here is derived from an EMBL/GenBank/DDBJ whole genome shotgun (WGS) entry which is preliminary data.</text>
</comment>
<sequence>MRKKQTIDFALYLLVRLLICGVQALPLSALKILSDHMGSFCWHVLKLRRSVVEENLRIAFPEVSQAERDRIALAMWKHLFLMICEIAHAPRKLHRTNWRQHSSISRMRDIVRHLVSDRPMVIISGHLGNFELGGYLLALHGFETHTIARPLDNRYLDDYVNRFRGAKGQYMLPKQGSGPQITELLQRGGTLVLLGDQFAGKGGCWVDFFGKPASTHKAVAVFSLGSAAPTAVSAALRGKNPLEFRMEIAAISDPAAADFQWTTVPLLTDWYTQNLESMVRRHPEQYWWVHRRWKGDPSDRRRIRKTHRQQKAA</sequence>
<proteinExistence type="predicted"/>
<evidence type="ECO:0000256" key="2">
    <source>
        <dbReference type="ARBA" id="ARBA00022475"/>
    </source>
</evidence>
<comment type="subcellular location">
    <subcellularLocation>
        <location evidence="1">Cell inner membrane</location>
    </subcellularLocation>
</comment>
<keyword evidence="3" id="KW-0997">Cell inner membrane</keyword>
<dbReference type="PANTHER" id="PTHR30606">
    <property type="entry name" value="LIPID A BIOSYNTHESIS LAUROYL ACYLTRANSFERASE"/>
    <property type="match status" value="1"/>
</dbReference>
<keyword evidence="8" id="KW-1185">Reference proteome</keyword>
<evidence type="ECO:0000256" key="5">
    <source>
        <dbReference type="ARBA" id="ARBA00023136"/>
    </source>
</evidence>